<organism evidence="3 4">
    <name type="scientific">Paraphoma chrysanthemicola</name>
    <dbReference type="NCBI Taxonomy" id="798071"/>
    <lineage>
        <taxon>Eukaryota</taxon>
        <taxon>Fungi</taxon>
        <taxon>Dikarya</taxon>
        <taxon>Ascomycota</taxon>
        <taxon>Pezizomycotina</taxon>
        <taxon>Dothideomycetes</taxon>
        <taxon>Pleosporomycetidae</taxon>
        <taxon>Pleosporales</taxon>
        <taxon>Pleosporineae</taxon>
        <taxon>Phaeosphaeriaceae</taxon>
        <taxon>Paraphoma</taxon>
    </lineage>
</organism>
<accession>A0A8K0QSG6</accession>
<feature type="signal peptide" evidence="2">
    <location>
        <begin position="1"/>
        <end position="19"/>
    </location>
</feature>
<dbReference type="Proteomes" id="UP000813461">
    <property type="component" value="Unassembled WGS sequence"/>
</dbReference>
<name>A0A8K0QSG6_9PLEO</name>
<feature type="transmembrane region" description="Helical" evidence="1">
    <location>
        <begin position="128"/>
        <end position="148"/>
    </location>
</feature>
<proteinExistence type="predicted"/>
<feature type="transmembrane region" description="Helical" evidence="1">
    <location>
        <begin position="218"/>
        <end position="239"/>
    </location>
</feature>
<keyword evidence="2" id="KW-0732">Signal</keyword>
<gene>
    <name evidence="3" type="ORF">FB567DRAFT_585377</name>
</gene>
<sequence length="471" mass="52676">MKGFLWFCLLCEFLPVATSKSSNSTSLGFILPPIPPLEAARDCEYTAVWMVAPNMTVASVGMMMDNMCNTTDKVNPTWENWMEWFFSDDATEKVDEIYDFTLSSCTQAFCEQLKWEGNADLAGRGMMITYWLEVSLATFYAVVIFTAWRSTPTVPVSARSIRSQRLHKILQLIQPAATGSAPALLDSMILFSIAMLAAALYAFASAHFTGQGMTSAEWIPVLFMASFSTLPPVLMQCVAQPMWRPKFRTCQWIFIGLLVAAVHIFAATTVSPEIRKHAKNGGLGEVYYRDGDVKFPDGKNTYNEYCSAATEPLQITLKVFRIAAPAVVGILIIACLPWERRFHWAKVLRSAIWVITAILSFISMWTLLSIFSAYRWSQSIHSGASNKERAWGFGQILALAQWIPSMADFVFIFFYGSEAGLQAHMPTTHHVRQVSTHNDHVMLTDSATDIDADTDYKSLLTPYSRSMSHGP</sequence>
<evidence type="ECO:0000313" key="4">
    <source>
        <dbReference type="Proteomes" id="UP000813461"/>
    </source>
</evidence>
<dbReference type="OrthoDB" id="4582561at2759"/>
<evidence type="ECO:0000313" key="3">
    <source>
        <dbReference type="EMBL" id="KAH7067802.1"/>
    </source>
</evidence>
<dbReference type="AlphaFoldDB" id="A0A8K0QSG6"/>
<evidence type="ECO:0000256" key="1">
    <source>
        <dbReference type="SAM" id="Phobius"/>
    </source>
</evidence>
<keyword evidence="1" id="KW-0472">Membrane</keyword>
<feature type="transmembrane region" description="Helical" evidence="1">
    <location>
        <begin position="391"/>
        <end position="415"/>
    </location>
</feature>
<keyword evidence="4" id="KW-1185">Reference proteome</keyword>
<comment type="caution">
    <text evidence="3">The sequence shown here is derived from an EMBL/GenBank/DDBJ whole genome shotgun (WGS) entry which is preliminary data.</text>
</comment>
<feature type="transmembrane region" description="Helical" evidence="1">
    <location>
        <begin position="319"/>
        <end position="338"/>
    </location>
</feature>
<dbReference type="EMBL" id="JAGMVJ010000034">
    <property type="protein sequence ID" value="KAH7067802.1"/>
    <property type="molecule type" value="Genomic_DNA"/>
</dbReference>
<protein>
    <submittedName>
        <fullName evidence="3">Uncharacterized protein</fullName>
    </submittedName>
</protein>
<evidence type="ECO:0000256" key="2">
    <source>
        <dbReference type="SAM" id="SignalP"/>
    </source>
</evidence>
<keyword evidence="1" id="KW-1133">Transmembrane helix</keyword>
<feature type="transmembrane region" description="Helical" evidence="1">
    <location>
        <begin position="251"/>
        <end position="270"/>
    </location>
</feature>
<reference evidence="3" key="1">
    <citation type="journal article" date="2021" name="Nat. Commun.">
        <title>Genetic determinants of endophytism in the Arabidopsis root mycobiome.</title>
        <authorList>
            <person name="Mesny F."/>
            <person name="Miyauchi S."/>
            <person name="Thiergart T."/>
            <person name="Pickel B."/>
            <person name="Atanasova L."/>
            <person name="Karlsson M."/>
            <person name="Huettel B."/>
            <person name="Barry K.W."/>
            <person name="Haridas S."/>
            <person name="Chen C."/>
            <person name="Bauer D."/>
            <person name="Andreopoulos W."/>
            <person name="Pangilinan J."/>
            <person name="LaButti K."/>
            <person name="Riley R."/>
            <person name="Lipzen A."/>
            <person name="Clum A."/>
            <person name="Drula E."/>
            <person name="Henrissat B."/>
            <person name="Kohler A."/>
            <person name="Grigoriev I.V."/>
            <person name="Martin F.M."/>
            <person name="Hacquard S."/>
        </authorList>
    </citation>
    <scope>NUCLEOTIDE SEQUENCE</scope>
    <source>
        <strain evidence="3">MPI-SDFR-AT-0120</strain>
    </source>
</reference>
<feature type="chain" id="PRO_5035434710" evidence="2">
    <location>
        <begin position="20"/>
        <end position="471"/>
    </location>
</feature>
<feature type="transmembrane region" description="Helical" evidence="1">
    <location>
        <begin position="169"/>
        <end position="198"/>
    </location>
</feature>
<keyword evidence="1" id="KW-0812">Transmembrane</keyword>
<feature type="transmembrane region" description="Helical" evidence="1">
    <location>
        <begin position="350"/>
        <end position="371"/>
    </location>
</feature>